<keyword evidence="2" id="KW-1185">Reference proteome</keyword>
<reference evidence="1 2" key="1">
    <citation type="journal article" date="2015" name="Int. J. Syst. Evol. Microbiol.">
        <title>Carboxylicivirga linearis sp. nov., isolated from a sea cucumber culture pond.</title>
        <authorList>
            <person name="Wang F.Q."/>
            <person name="Zhou Y.X."/>
            <person name="Lin X.Z."/>
            <person name="Chen G.J."/>
            <person name="Du Z.J."/>
        </authorList>
    </citation>
    <scope>NUCLEOTIDE SEQUENCE [LARGE SCALE GENOMIC DNA]</scope>
    <source>
        <strain evidence="1 2">FB218</strain>
    </source>
</reference>
<organism evidence="1 2">
    <name type="scientific">Carboxylicivirga linearis</name>
    <dbReference type="NCBI Taxonomy" id="1628157"/>
    <lineage>
        <taxon>Bacteria</taxon>
        <taxon>Pseudomonadati</taxon>
        <taxon>Bacteroidota</taxon>
        <taxon>Bacteroidia</taxon>
        <taxon>Marinilabiliales</taxon>
        <taxon>Marinilabiliaceae</taxon>
        <taxon>Carboxylicivirga</taxon>
    </lineage>
</organism>
<sequence>MKKQCMLCSTEVDTKRTDANYCSEKCRSKANYLIRMKKANGEYSPVNLPDNSSHNEPIKGVKNKKIEVNGTLQIDEICQMITNTERTIANNCAENTALKAQITELSAQKSRFCSKIFEIKEIKTKKLEAILQLSDADLYNTYLNGEYKKAVKINNTLADFKLITPHKLSLESSSNLVFKINQYRLKVKNLIIAHNSEVSKLNQQILDTESSIKNLNKSIDENNASIRFNQTRIMRLEQLLSG</sequence>
<evidence type="ECO:0000313" key="1">
    <source>
        <dbReference type="EMBL" id="MBS2099141.1"/>
    </source>
</evidence>
<gene>
    <name evidence="1" type="ORF">KEM10_12690</name>
</gene>
<proteinExistence type="predicted"/>
<dbReference type="RefSeq" id="WP_212216384.1">
    <property type="nucleotide sequence ID" value="NZ_JAGUCO010000008.1"/>
</dbReference>
<name>A0ABS5JW64_9BACT</name>
<comment type="caution">
    <text evidence="1">The sequence shown here is derived from an EMBL/GenBank/DDBJ whole genome shotgun (WGS) entry which is preliminary data.</text>
</comment>
<dbReference type="Proteomes" id="UP000708576">
    <property type="component" value="Unassembled WGS sequence"/>
</dbReference>
<protein>
    <recommendedName>
        <fullName evidence="3">DUF2116 family Zn-ribbon domain-containing protein</fullName>
    </recommendedName>
</protein>
<evidence type="ECO:0008006" key="3">
    <source>
        <dbReference type="Google" id="ProtNLM"/>
    </source>
</evidence>
<accession>A0ABS5JW64</accession>
<dbReference type="EMBL" id="JAGUCO010000008">
    <property type="protein sequence ID" value="MBS2099141.1"/>
    <property type="molecule type" value="Genomic_DNA"/>
</dbReference>
<evidence type="ECO:0000313" key="2">
    <source>
        <dbReference type="Proteomes" id="UP000708576"/>
    </source>
</evidence>